<comment type="subcellular location">
    <subcellularLocation>
        <location evidence="1">Cell membrane</location>
        <topology evidence="1">Multi-pass membrane protein</topology>
    </subcellularLocation>
</comment>
<comment type="caution">
    <text evidence="14">The sequence shown here is derived from an EMBL/GenBank/DDBJ whole genome shotgun (WGS) entry which is preliminary data.</text>
</comment>
<evidence type="ECO:0000313" key="14">
    <source>
        <dbReference type="EMBL" id="GLY85509.1"/>
    </source>
</evidence>
<keyword evidence="6" id="KW-0067">ATP-binding</keyword>
<dbReference type="PROSITE" id="PS50893">
    <property type="entry name" value="ABC_TRANSPORTER_2"/>
    <property type="match status" value="1"/>
</dbReference>
<name>A0A9W6VZM7_9ACTN</name>
<dbReference type="RefSeq" id="WP_285572469.1">
    <property type="nucleotide sequence ID" value="NZ_BSTK01000004.1"/>
</dbReference>
<evidence type="ECO:0000256" key="8">
    <source>
        <dbReference type="ARBA" id="ARBA00023136"/>
    </source>
</evidence>
<dbReference type="Gene3D" id="3.40.50.300">
    <property type="entry name" value="P-loop containing nucleotide triphosphate hydrolases"/>
    <property type="match status" value="1"/>
</dbReference>
<protein>
    <submittedName>
        <fullName evidence="14">Protein-tyrosine-phosphatase</fullName>
    </submittedName>
</protein>
<keyword evidence="4 11" id="KW-0812">Transmembrane</keyword>
<dbReference type="AlphaFoldDB" id="A0A9W6VZM7"/>
<feature type="domain" description="ABC transmembrane type-1" evidence="13">
    <location>
        <begin position="33"/>
        <end position="315"/>
    </location>
</feature>
<dbReference type="GO" id="GO:0016887">
    <property type="term" value="F:ATP hydrolysis activity"/>
    <property type="evidence" value="ECO:0007669"/>
    <property type="project" value="InterPro"/>
</dbReference>
<dbReference type="Pfam" id="PF00664">
    <property type="entry name" value="ABC_membrane"/>
    <property type="match status" value="1"/>
</dbReference>
<dbReference type="GO" id="GO:0015421">
    <property type="term" value="F:ABC-type oligopeptide transporter activity"/>
    <property type="evidence" value="ECO:0007669"/>
    <property type="project" value="TreeGrafter"/>
</dbReference>
<sequence>MESRSKASRNGVSAREAFRRFWPYTRGIRRWLVVGALLLVLAAAGEVAAIWIFGLITDHVLAAKNLAAFWTPALVWLQLSVLTAVASFGGDYLTTLVGERFLLRLRDSVFAHVQRLSPDFFDRGRTGDLMVRLTDDVEAIEQFVASGLIKTVTSVVSAVFFAGAALYVRWDLALVSFALAPLFWLAVRRFTARFRETAVRERESNGAMTSVVEESLSNHALVQAYNRQPAERRRLHREGLTWLEAKMAENRLSALYEPLVQVIETVCVLLVLGFGASELARGRVTLGGLLAFAAYLGYLYPPLQSLGDVGLTASEAAASADRIIEIMETPPAVADPAVPRTRAARRGRVAFDGVTFRYPGGGRPALKEFSFRAGPEELVLVTGPSGAGKSTIARLLLRFYDPERGRIRLDGVDIRELSLTTLRDTVTVLQQETMLFPGSVRDNIAYGRPDATEEQIVAAARAAEAHDFVTALPEGYDTPVGRQGRLLSGGQRQRIAIARAMLRDAPVLVLDEPTTGLDAPTARRVLAPLRRLMAGRTTILITHDLHLAPEADRIVVLDGRPPTGSGPAAPREIARRYGRTPEAASRG</sequence>
<keyword evidence="3" id="KW-1003">Cell membrane</keyword>
<dbReference type="PANTHER" id="PTHR43394:SF1">
    <property type="entry name" value="ATP-BINDING CASSETTE SUB-FAMILY B MEMBER 10, MITOCHONDRIAL"/>
    <property type="match status" value="1"/>
</dbReference>
<feature type="domain" description="ABC transporter" evidence="12">
    <location>
        <begin position="349"/>
        <end position="584"/>
    </location>
</feature>
<dbReference type="InterPro" id="IPR039421">
    <property type="entry name" value="Type_1_exporter"/>
</dbReference>
<comment type="similarity">
    <text evidence="9">Belongs to the ABC transporter superfamily. Lipid exporter (TC 3.A.1.106) family.</text>
</comment>
<dbReference type="CDD" id="cd18564">
    <property type="entry name" value="ABC_6TM_exporter_like"/>
    <property type="match status" value="1"/>
</dbReference>
<dbReference type="PROSITE" id="PS50929">
    <property type="entry name" value="ABC_TM1F"/>
    <property type="match status" value="1"/>
</dbReference>
<evidence type="ECO:0000256" key="1">
    <source>
        <dbReference type="ARBA" id="ARBA00004651"/>
    </source>
</evidence>
<keyword evidence="15" id="KW-1185">Reference proteome</keyword>
<dbReference type="EMBL" id="BSTK01000004">
    <property type="protein sequence ID" value="GLY85509.1"/>
    <property type="molecule type" value="Genomic_DNA"/>
</dbReference>
<feature type="transmembrane region" description="Helical" evidence="11">
    <location>
        <begin position="173"/>
        <end position="191"/>
    </location>
</feature>
<dbReference type="Gene3D" id="1.20.1560.10">
    <property type="entry name" value="ABC transporter type 1, transmembrane domain"/>
    <property type="match status" value="1"/>
</dbReference>
<dbReference type="InterPro" id="IPR003593">
    <property type="entry name" value="AAA+_ATPase"/>
</dbReference>
<keyword evidence="7 11" id="KW-1133">Transmembrane helix</keyword>
<dbReference type="GO" id="GO:0005524">
    <property type="term" value="F:ATP binding"/>
    <property type="evidence" value="ECO:0007669"/>
    <property type="project" value="UniProtKB-KW"/>
</dbReference>
<dbReference type="InterPro" id="IPR017871">
    <property type="entry name" value="ABC_transporter-like_CS"/>
</dbReference>
<evidence type="ECO:0000256" key="6">
    <source>
        <dbReference type="ARBA" id="ARBA00022840"/>
    </source>
</evidence>
<evidence type="ECO:0000256" key="10">
    <source>
        <dbReference type="SAM" id="MobiDB-lite"/>
    </source>
</evidence>
<dbReference type="SMART" id="SM00382">
    <property type="entry name" value="AAA"/>
    <property type="match status" value="1"/>
</dbReference>
<dbReference type="PROSITE" id="PS00211">
    <property type="entry name" value="ABC_TRANSPORTER_1"/>
    <property type="match status" value="1"/>
</dbReference>
<dbReference type="FunFam" id="3.40.50.300:FF:000299">
    <property type="entry name" value="ABC transporter ATP-binding protein/permease"/>
    <property type="match status" value="1"/>
</dbReference>
<evidence type="ECO:0000256" key="5">
    <source>
        <dbReference type="ARBA" id="ARBA00022741"/>
    </source>
</evidence>
<dbReference type="InterPro" id="IPR003439">
    <property type="entry name" value="ABC_transporter-like_ATP-bd"/>
</dbReference>
<proteinExistence type="inferred from homology"/>
<evidence type="ECO:0000259" key="12">
    <source>
        <dbReference type="PROSITE" id="PS50893"/>
    </source>
</evidence>
<organism evidence="14 15">
    <name type="scientific">Actinoallomurus iriomotensis</name>
    <dbReference type="NCBI Taxonomy" id="478107"/>
    <lineage>
        <taxon>Bacteria</taxon>
        <taxon>Bacillati</taxon>
        <taxon>Actinomycetota</taxon>
        <taxon>Actinomycetes</taxon>
        <taxon>Streptosporangiales</taxon>
        <taxon>Thermomonosporaceae</taxon>
        <taxon>Actinoallomurus</taxon>
    </lineage>
</organism>
<gene>
    <name evidence="14" type="ORF">Airi02_034380</name>
</gene>
<feature type="region of interest" description="Disordered" evidence="10">
    <location>
        <begin position="558"/>
        <end position="587"/>
    </location>
</feature>
<evidence type="ECO:0000256" key="4">
    <source>
        <dbReference type="ARBA" id="ARBA00022692"/>
    </source>
</evidence>
<evidence type="ECO:0000259" key="13">
    <source>
        <dbReference type="PROSITE" id="PS50929"/>
    </source>
</evidence>
<evidence type="ECO:0000256" key="2">
    <source>
        <dbReference type="ARBA" id="ARBA00022448"/>
    </source>
</evidence>
<dbReference type="SUPFAM" id="SSF90123">
    <property type="entry name" value="ABC transporter transmembrane region"/>
    <property type="match status" value="1"/>
</dbReference>
<dbReference type="InterPro" id="IPR036640">
    <property type="entry name" value="ABC1_TM_sf"/>
</dbReference>
<feature type="transmembrane region" description="Helical" evidence="11">
    <location>
        <begin position="31"/>
        <end position="53"/>
    </location>
</feature>
<evidence type="ECO:0000256" key="9">
    <source>
        <dbReference type="ARBA" id="ARBA00061644"/>
    </source>
</evidence>
<reference evidence="14" key="1">
    <citation type="submission" date="2023-03" db="EMBL/GenBank/DDBJ databases">
        <title>Actinoallomurus iriomotensis NBRC 103684.</title>
        <authorList>
            <person name="Ichikawa N."/>
            <person name="Sato H."/>
            <person name="Tonouchi N."/>
        </authorList>
    </citation>
    <scope>NUCLEOTIDE SEQUENCE</scope>
    <source>
        <strain evidence="14">NBRC 103684</strain>
    </source>
</reference>
<dbReference type="SUPFAM" id="SSF52540">
    <property type="entry name" value="P-loop containing nucleoside triphosphate hydrolases"/>
    <property type="match status" value="1"/>
</dbReference>
<dbReference type="GO" id="GO:0005886">
    <property type="term" value="C:plasma membrane"/>
    <property type="evidence" value="ECO:0007669"/>
    <property type="project" value="UniProtKB-SubCell"/>
</dbReference>
<feature type="transmembrane region" description="Helical" evidence="11">
    <location>
        <begin position="73"/>
        <end position="94"/>
    </location>
</feature>
<dbReference type="PANTHER" id="PTHR43394">
    <property type="entry name" value="ATP-DEPENDENT PERMEASE MDL1, MITOCHONDRIAL"/>
    <property type="match status" value="1"/>
</dbReference>
<keyword evidence="8 11" id="KW-0472">Membrane</keyword>
<keyword evidence="2" id="KW-0813">Transport</keyword>
<evidence type="ECO:0000313" key="15">
    <source>
        <dbReference type="Proteomes" id="UP001165074"/>
    </source>
</evidence>
<keyword evidence="5" id="KW-0547">Nucleotide-binding</keyword>
<accession>A0A9W6VZM7</accession>
<dbReference type="Proteomes" id="UP001165074">
    <property type="component" value="Unassembled WGS sequence"/>
</dbReference>
<dbReference type="InterPro" id="IPR027417">
    <property type="entry name" value="P-loop_NTPase"/>
</dbReference>
<evidence type="ECO:0000256" key="11">
    <source>
        <dbReference type="SAM" id="Phobius"/>
    </source>
</evidence>
<dbReference type="InterPro" id="IPR011527">
    <property type="entry name" value="ABC1_TM_dom"/>
</dbReference>
<evidence type="ECO:0000256" key="3">
    <source>
        <dbReference type="ARBA" id="ARBA00022475"/>
    </source>
</evidence>
<dbReference type="Pfam" id="PF00005">
    <property type="entry name" value="ABC_tran"/>
    <property type="match status" value="1"/>
</dbReference>
<evidence type="ECO:0000256" key="7">
    <source>
        <dbReference type="ARBA" id="ARBA00022989"/>
    </source>
</evidence>